<dbReference type="SUPFAM" id="SSF56784">
    <property type="entry name" value="HAD-like"/>
    <property type="match status" value="1"/>
</dbReference>
<dbReference type="SFLD" id="SFLDG01135">
    <property type="entry name" value="C1.5.6:_HAD__Beta-PGM__Phospha"/>
    <property type="match status" value="1"/>
</dbReference>
<gene>
    <name evidence="1" type="ORF">HQ43_04540</name>
</gene>
<proteinExistence type="predicted"/>
<organism evidence="1 2">
    <name type="scientific">Porphyromonas canoris</name>
    <dbReference type="NCBI Taxonomy" id="36875"/>
    <lineage>
        <taxon>Bacteria</taxon>
        <taxon>Pseudomonadati</taxon>
        <taxon>Bacteroidota</taxon>
        <taxon>Bacteroidia</taxon>
        <taxon>Bacteroidales</taxon>
        <taxon>Porphyromonadaceae</taxon>
        <taxon>Porphyromonas</taxon>
    </lineage>
</organism>
<dbReference type="Pfam" id="PF13419">
    <property type="entry name" value="HAD_2"/>
    <property type="match status" value="1"/>
</dbReference>
<dbReference type="Proteomes" id="UP000030101">
    <property type="component" value="Unassembled WGS sequence"/>
</dbReference>
<evidence type="ECO:0008006" key="3">
    <source>
        <dbReference type="Google" id="ProtNLM"/>
    </source>
</evidence>
<comment type="caution">
    <text evidence="1">The sequence shown here is derived from an EMBL/GenBank/DDBJ whole genome shotgun (WGS) entry which is preliminary data.</text>
</comment>
<name>A0ABR4XMF9_9PORP</name>
<dbReference type="InterPro" id="IPR036412">
    <property type="entry name" value="HAD-like_sf"/>
</dbReference>
<dbReference type="InterPro" id="IPR023214">
    <property type="entry name" value="HAD_sf"/>
</dbReference>
<dbReference type="PANTHER" id="PTHR43481">
    <property type="entry name" value="FRUCTOSE-1-PHOSPHATE PHOSPHATASE"/>
    <property type="match status" value="1"/>
</dbReference>
<keyword evidence="2" id="KW-1185">Reference proteome</keyword>
<sequence>MYPKEVSTILFDMDGVLFNTMPVHVSSWLETTNNYGLKAEPEEFYLFEGQPGRETIRHLYLRTFQTEPPQHLVEEIYSYKTSRFMESADVNTLIPGITDIFEFASQKRWNIGVVTGSSQRASLDKLKHHFGGYVSTSHIVTGDDVKRGKPSPEPYQKGMKMFEALPEETLVIENAPFGIQSASSAGAYTIAVATGPIHDEVLRENGADRVFPDMPALKEWLQSHY</sequence>
<dbReference type="SFLD" id="SFLDG01129">
    <property type="entry name" value="C1.5:_HAD__Beta-PGM__Phosphata"/>
    <property type="match status" value="1"/>
</dbReference>
<dbReference type="Gene3D" id="3.40.50.1000">
    <property type="entry name" value="HAD superfamily/HAD-like"/>
    <property type="match status" value="1"/>
</dbReference>
<dbReference type="RefSeq" id="WP_036790160.1">
    <property type="nucleotide sequence ID" value="NZ_JQZV01000008.1"/>
</dbReference>
<dbReference type="InterPro" id="IPR051806">
    <property type="entry name" value="HAD-like_SPP"/>
</dbReference>
<dbReference type="InterPro" id="IPR006439">
    <property type="entry name" value="HAD-SF_hydro_IA"/>
</dbReference>
<dbReference type="PANTHER" id="PTHR43481:SF4">
    <property type="entry name" value="GLYCEROL-1-PHOSPHATE PHOSPHOHYDROLASE 1-RELATED"/>
    <property type="match status" value="1"/>
</dbReference>
<dbReference type="SFLD" id="SFLDS00003">
    <property type="entry name" value="Haloacid_Dehalogenase"/>
    <property type="match status" value="1"/>
</dbReference>
<dbReference type="NCBIfam" id="TIGR01509">
    <property type="entry name" value="HAD-SF-IA-v3"/>
    <property type="match status" value="1"/>
</dbReference>
<protein>
    <recommendedName>
        <fullName evidence="3">Haloacid dehalogenase superfamily, subfamily IA, variant 3 with third motif having DD or ED</fullName>
    </recommendedName>
</protein>
<dbReference type="Gene3D" id="1.10.150.240">
    <property type="entry name" value="Putative phosphatase, domain 2"/>
    <property type="match status" value="1"/>
</dbReference>
<dbReference type="EMBL" id="JQZV01000008">
    <property type="protein sequence ID" value="KGN92757.1"/>
    <property type="molecule type" value="Genomic_DNA"/>
</dbReference>
<evidence type="ECO:0000313" key="2">
    <source>
        <dbReference type="Proteomes" id="UP000030101"/>
    </source>
</evidence>
<reference evidence="1 2" key="1">
    <citation type="submission" date="2014-08" db="EMBL/GenBank/DDBJ databases">
        <title>Porphyromonas canoris strain:OH2762 Genome sequencing.</title>
        <authorList>
            <person name="Wallis C."/>
            <person name="Deusch O."/>
            <person name="O'Flynn C."/>
            <person name="Davis I."/>
            <person name="Jospin G."/>
            <person name="Darling A.E."/>
            <person name="Coil D.A."/>
            <person name="Alexiev A."/>
            <person name="Horsfall A."/>
            <person name="Kirkwood N."/>
            <person name="Harris S."/>
            <person name="Eisen J.A."/>
        </authorList>
    </citation>
    <scope>NUCLEOTIDE SEQUENCE [LARGE SCALE GENOMIC DNA]</scope>
    <source>
        <strain evidence="2">COT-108 OH2762</strain>
    </source>
</reference>
<dbReference type="InterPro" id="IPR023198">
    <property type="entry name" value="PGP-like_dom2"/>
</dbReference>
<dbReference type="InterPro" id="IPR041492">
    <property type="entry name" value="HAD_2"/>
</dbReference>
<accession>A0ABR4XMF9</accession>
<evidence type="ECO:0000313" key="1">
    <source>
        <dbReference type="EMBL" id="KGN92757.1"/>
    </source>
</evidence>